<organism evidence="1 2">
    <name type="scientific">Streptomyces anulatus</name>
    <name type="common">Streptomyces chrysomallus</name>
    <dbReference type="NCBI Taxonomy" id="1892"/>
    <lineage>
        <taxon>Bacteria</taxon>
        <taxon>Bacillati</taxon>
        <taxon>Actinomycetota</taxon>
        <taxon>Actinomycetes</taxon>
        <taxon>Kitasatosporales</taxon>
        <taxon>Streptomycetaceae</taxon>
        <taxon>Streptomyces</taxon>
    </lineage>
</organism>
<gene>
    <name evidence="1" type="ORF">OG367_36580</name>
</gene>
<evidence type="ECO:0000313" key="2">
    <source>
        <dbReference type="Proteomes" id="UP001431926"/>
    </source>
</evidence>
<accession>A0ABZ1ZRM7</accession>
<protein>
    <submittedName>
        <fullName evidence="1">Uncharacterized protein</fullName>
    </submittedName>
</protein>
<reference evidence="1" key="1">
    <citation type="submission" date="2022-10" db="EMBL/GenBank/DDBJ databases">
        <title>The complete genomes of actinobacterial strains from the NBC collection.</title>
        <authorList>
            <person name="Joergensen T.S."/>
            <person name="Alvarez Arevalo M."/>
            <person name="Sterndorff E.B."/>
            <person name="Faurdal D."/>
            <person name="Vuksanovic O."/>
            <person name="Mourched A.-S."/>
            <person name="Charusanti P."/>
            <person name="Shaw S."/>
            <person name="Blin K."/>
            <person name="Weber T."/>
        </authorList>
    </citation>
    <scope>NUCLEOTIDE SEQUENCE</scope>
    <source>
        <strain evidence="1">NBC_01436</strain>
    </source>
</reference>
<evidence type="ECO:0000313" key="1">
    <source>
        <dbReference type="EMBL" id="WUX41411.1"/>
    </source>
</evidence>
<dbReference type="Proteomes" id="UP001431926">
    <property type="component" value="Chromosome"/>
</dbReference>
<proteinExistence type="predicted"/>
<dbReference type="RefSeq" id="WP_329359158.1">
    <property type="nucleotide sequence ID" value="NZ_CP109490.1"/>
</dbReference>
<sequence length="167" mass="18059">MIGLFWIEQDKVCLGSPPVEEDPGVFLSTSRLSVGEGALQQTWPWTDVTDLQVLDVPVRSAAARWAARVTSVVAAALNAWGPGGPSMMTAVVCAGDDQRVETPVFSGAATAYTQREVDLSLGLLSHFVRGSASPALLTQWWQENQPSDVLHSQEREAVLEGWMAPLR</sequence>
<keyword evidence="2" id="KW-1185">Reference proteome</keyword>
<dbReference type="EMBL" id="CP109491">
    <property type="protein sequence ID" value="WUX41411.1"/>
    <property type="molecule type" value="Genomic_DNA"/>
</dbReference>
<name>A0ABZ1ZRM7_STRAQ</name>